<sequence>MKSHQCSTVEYLDSIRPEMYFHYYKMPEYIRSLVYCMFLAFVFDQTHGTFNNGRLIQTPKSN</sequence>
<evidence type="ECO:0000313" key="1">
    <source>
        <dbReference type="Proteomes" id="UP000887565"/>
    </source>
</evidence>
<evidence type="ECO:0000313" key="2">
    <source>
        <dbReference type="WBParaSite" id="nRc.2.0.1.t33410-RA"/>
    </source>
</evidence>
<proteinExistence type="predicted"/>
<organism evidence="1 2">
    <name type="scientific">Romanomermis culicivorax</name>
    <name type="common">Nematode worm</name>
    <dbReference type="NCBI Taxonomy" id="13658"/>
    <lineage>
        <taxon>Eukaryota</taxon>
        <taxon>Metazoa</taxon>
        <taxon>Ecdysozoa</taxon>
        <taxon>Nematoda</taxon>
        <taxon>Enoplea</taxon>
        <taxon>Dorylaimia</taxon>
        <taxon>Mermithida</taxon>
        <taxon>Mermithoidea</taxon>
        <taxon>Mermithidae</taxon>
        <taxon>Romanomermis</taxon>
    </lineage>
</organism>
<name>A0A915K3Q3_ROMCU</name>
<dbReference type="Proteomes" id="UP000887565">
    <property type="component" value="Unplaced"/>
</dbReference>
<protein>
    <submittedName>
        <fullName evidence="2">Uncharacterized protein</fullName>
    </submittedName>
</protein>
<keyword evidence="1" id="KW-1185">Reference proteome</keyword>
<accession>A0A915K3Q3</accession>
<dbReference type="AlphaFoldDB" id="A0A915K3Q3"/>
<reference evidence="2" key="1">
    <citation type="submission" date="2022-11" db="UniProtKB">
        <authorList>
            <consortium name="WormBaseParasite"/>
        </authorList>
    </citation>
    <scope>IDENTIFICATION</scope>
</reference>
<dbReference type="WBParaSite" id="nRc.2.0.1.t33410-RA">
    <property type="protein sequence ID" value="nRc.2.0.1.t33410-RA"/>
    <property type="gene ID" value="nRc.2.0.1.g33410"/>
</dbReference>